<evidence type="ECO:0008006" key="3">
    <source>
        <dbReference type="Google" id="ProtNLM"/>
    </source>
</evidence>
<feature type="non-terminal residue" evidence="1">
    <location>
        <position position="189"/>
    </location>
</feature>
<evidence type="ECO:0000313" key="1">
    <source>
        <dbReference type="EMBL" id="CAH2044745.1"/>
    </source>
</evidence>
<keyword evidence="2" id="KW-1185">Reference proteome</keyword>
<organism evidence="1 2">
    <name type="scientific">Iphiclides podalirius</name>
    <name type="common">scarce swallowtail</name>
    <dbReference type="NCBI Taxonomy" id="110791"/>
    <lineage>
        <taxon>Eukaryota</taxon>
        <taxon>Metazoa</taxon>
        <taxon>Ecdysozoa</taxon>
        <taxon>Arthropoda</taxon>
        <taxon>Hexapoda</taxon>
        <taxon>Insecta</taxon>
        <taxon>Pterygota</taxon>
        <taxon>Neoptera</taxon>
        <taxon>Endopterygota</taxon>
        <taxon>Lepidoptera</taxon>
        <taxon>Glossata</taxon>
        <taxon>Ditrysia</taxon>
        <taxon>Papilionoidea</taxon>
        <taxon>Papilionidae</taxon>
        <taxon>Papilioninae</taxon>
        <taxon>Iphiclides</taxon>
    </lineage>
</organism>
<proteinExistence type="predicted"/>
<accession>A0ABN8I294</accession>
<dbReference type="Proteomes" id="UP000837857">
    <property type="component" value="Chromosome 16"/>
</dbReference>
<name>A0ABN8I294_9NEOP</name>
<sequence>MAEFLDGEPQSRDSVAFSITALILGTRLAYLVKRLDAPSTALTGRVIVQKPRQEPKTERERPRPAQFGLRGTVTDCFGLHTNFGISSLDPRTFAGSASAHGSTKSYPVERTSAVETRRFMGGPIELESDCLDLRPLYSSASPVARDTHLVFRLEFRATGSGAIARRHRRLSSGEIYRGILEALRVSDDC</sequence>
<protein>
    <recommendedName>
        <fullName evidence="3">Non-specific serine/threonine protein kinase</fullName>
    </recommendedName>
</protein>
<evidence type="ECO:0000313" key="2">
    <source>
        <dbReference type="Proteomes" id="UP000837857"/>
    </source>
</evidence>
<gene>
    <name evidence="1" type="ORF">IPOD504_LOCUS4770</name>
</gene>
<reference evidence="1" key="1">
    <citation type="submission" date="2022-03" db="EMBL/GenBank/DDBJ databases">
        <authorList>
            <person name="Martin H S."/>
        </authorList>
    </citation>
    <scope>NUCLEOTIDE SEQUENCE</scope>
</reference>
<dbReference type="EMBL" id="OW152828">
    <property type="protein sequence ID" value="CAH2044745.1"/>
    <property type="molecule type" value="Genomic_DNA"/>
</dbReference>